<accession>A0A8J2K760</accession>
<reference evidence="2" key="1">
    <citation type="submission" date="2021-06" db="EMBL/GenBank/DDBJ databases">
        <authorList>
            <person name="Hodson N. C."/>
            <person name="Mongue J. A."/>
            <person name="Jaron S. K."/>
        </authorList>
    </citation>
    <scope>NUCLEOTIDE SEQUENCE</scope>
</reference>
<keyword evidence="3" id="KW-1185">Reference proteome</keyword>
<organism evidence="2 3">
    <name type="scientific">Allacma fusca</name>
    <dbReference type="NCBI Taxonomy" id="39272"/>
    <lineage>
        <taxon>Eukaryota</taxon>
        <taxon>Metazoa</taxon>
        <taxon>Ecdysozoa</taxon>
        <taxon>Arthropoda</taxon>
        <taxon>Hexapoda</taxon>
        <taxon>Collembola</taxon>
        <taxon>Symphypleona</taxon>
        <taxon>Sminthuridae</taxon>
        <taxon>Allacma</taxon>
    </lineage>
</organism>
<feature type="region of interest" description="Disordered" evidence="1">
    <location>
        <begin position="1"/>
        <end position="28"/>
    </location>
</feature>
<sequence>MVTEGIRVFLGRKSKAGEKREEDEETEESTKIVAEMCRLPVLRSAQSMPSRFMLGMVVFLSVKSSSLS</sequence>
<dbReference type="EMBL" id="CAJVCH010239939">
    <property type="protein sequence ID" value="CAG7732914.1"/>
    <property type="molecule type" value="Genomic_DNA"/>
</dbReference>
<evidence type="ECO:0000313" key="3">
    <source>
        <dbReference type="Proteomes" id="UP000708208"/>
    </source>
</evidence>
<comment type="caution">
    <text evidence="2">The sequence shown here is derived from an EMBL/GenBank/DDBJ whole genome shotgun (WGS) entry which is preliminary data.</text>
</comment>
<protein>
    <submittedName>
        <fullName evidence="2">Uncharacterized protein</fullName>
    </submittedName>
</protein>
<name>A0A8J2K760_9HEXA</name>
<evidence type="ECO:0000256" key="1">
    <source>
        <dbReference type="SAM" id="MobiDB-lite"/>
    </source>
</evidence>
<gene>
    <name evidence="2" type="ORF">AFUS01_LOCUS21394</name>
</gene>
<evidence type="ECO:0000313" key="2">
    <source>
        <dbReference type="EMBL" id="CAG7732914.1"/>
    </source>
</evidence>
<dbReference type="AlphaFoldDB" id="A0A8J2K760"/>
<proteinExistence type="predicted"/>
<dbReference type="Proteomes" id="UP000708208">
    <property type="component" value="Unassembled WGS sequence"/>
</dbReference>